<reference evidence="1 2" key="2">
    <citation type="journal article" date="2014" name="Extremophiles">
        <title>Analysis of the complete genome of Fervidococcus fontis confirms the distinct phylogenetic position of the order Fervidicoccales and suggests its environmental function.</title>
        <authorList>
            <person name="Lebedinsky A.V."/>
            <person name="Mardanov A.V."/>
            <person name="Kublanov I.V."/>
            <person name="Gumerov V.M."/>
            <person name="Beletsky A.V."/>
            <person name="Perevalova A.A."/>
            <person name="Bidzhieva S.Kh."/>
            <person name="Bonch-Osmolovskaya E.A."/>
            <person name="Skryabin K.G."/>
            <person name="Ravin N.V."/>
        </authorList>
    </citation>
    <scope>NUCLEOTIDE SEQUENCE [LARGE SCALE GENOMIC DNA]</scope>
    <source>
        <strain evidence="2">DSM 19380 / VKM B-2539 / Kam940</strain>
    </source>
</reference>
<keyword evidence="2" id="KW-1185">Reference proteome</keyword>
<dbReference type="STRING" id="1163730.FFONT_0009"/>
<evidence type="ECO:0000313" key="1">
    <source>
        <dbReference type="EMBL" id="AFH42005.1"/>
    </source>
</evidence>
<dbReference type="InParanoid" id="H9ZZ48"/>
<protein>
    <submittedName>
        <fullName evidence="1">Uncharacterized protein</fullName>
    </submittedName>
</protein>
<dbReference type="AlphaFoldDB" id="H9ZZ48"/>
<dbReference type="HOGENOM" id="CLU_3162948_0_0_2"/>
<gene>
    <name evidence="1" type="ordered locus">FFONT_0009</name>
</gene>
<name>H9ZZ48_FERFK</name>
<sequence>MRIFVKACSLGLKKYHSTEQDELLSIEPISDDAETGQEIEEYSIVVF</sequence>
<dbReference type="KEGG" id="ffo:FFONT_0009"/>
<organism evidence="1 2">
    <name type="scientific">Fervidicoccus fontis (strain DSM 19380 / JCM 18336 / VKM B-2539 / Kam940)</name>
    <dbReference type="NCBI Taxonomy" id="1163730"/>
    <lineage>
        <taxon>Archaea</taxon>
        <taxon>Thermoproteota</taxon>
        <taxon>Thermoprotei</taxon>
        <taxon>Fervidicoccales</taxon>
        <taxon>Fervidicoccaceae</taxon>
        <taxon>Fervidicoccus</taxon>
    </lineage>
</organism>
<accession>H9ZZ48</accession>
<proteinExistence type="predicted"/>
<evidence type="ECO:0000313" key="2">
    <source>
        <dbReference type="Proteomes" id="UP000007391"/>
    </source>
</evidence>
<dbReference type="Proteomes" id="UP000007391">
    <property type="component" value="Chromosome"/>
</dbReference>
<dbReference type="EMBL" id="CP003423">
    <property type="protein sequence ID" value="AFH42005.1"/>
    <property type="molecule type" value="Genomic_DNA"/>
</dbReference>
<reference evidence="2" key="1">
    <citation type="submission" date="2012-03" db="EMBL/GenBank/DDBJ databases">
        <title>Fervidicoccus fontis complete genome analysis confirms its distinct phylogenetic position and predicts its environmental function.</title>
        <authorList>
            <person name="Lebedinsky A.V."/>
            <person name="Mardanov A.V."/>
            <person name="Gumerov V.M."/>
            <person name="Beletsky A.V."/>
            <person name="Kublanov I.V."/>
            <person name="Perevalova A.A."/>
            <person name="Bonch-Osmolovskaya E.A."/>
            <person name="Ravin N.V."/>
            <person name="Skryabin K.G."/>
        </authorList>
    </citation>
    <scope>NUCLEOTIDE SEQUENCE [LARGE SCALE GENOMIC DNA]</scope>
    <source>
        <strain evidence="2">DSM 19380 / VKM B-2539 / Kam940</strain>
    </source>
</reference>